<evidence type="ECO:0000313" key="1">
    <source>
        <dbReference type="EMBL" id="QYD73459.1"/>
    </source>
</evidence>
<dbReference type="InterPro" id="IPR024507">
    <property type="entry name" value="AtzH-like"/>
</dbReference>
<organism evidence="1 2">
    <name type="scientific">Paraburkholderia edwinii</name>
    <dbReference type="NCBI Taxonomy" id="2861782"/>
    <lineage>
        <taxon>Bacteria</taxon>
        <taxon>Pseudomonadati</taxon>
        <taxon>Pseudomonadota</taxon>
        <taxon>Betaproteobacteria</taxon>
        <taxon>Burkholderiales</taxon>
        <taxon>Burkholderiaceae</taxon>
        <taxon>Paraburkholderia</taxon>
    </lineage>
</organism>
<dbReference type="Proteomes" id="UP000826462">
    <property type="component" value="Chromosome 2"/>
</dbReference>
<dbReference type="Pfam" id="PF11533">
    <property type="entry name" value="AtzH-like"/>
    <property type="match status" value="1"/>
</dbReference>
<dbReference type="RefSeq" id="WP_219803244.1">
    <property type="nucleotide sequence ID" value="NZ_CP080096.1"/>
</dbReference>
<dbReference type="NCBIfam" id="NF033625">
    <property type="entry name" value="HpxZ"/>
    <property type="match status" value="1"/>
</dbReference>
<name>A0ABX8UX03_9BURK</name>
<accession>A0ABX8UX03</accession>
<dbReference type="InterPro" id="IPR032710">
    <property type="entry name" value="NTF2-like_dom_sf"/>
</dbReference>
<reference evidence="1 2" key="1">
    <citation type="submission" date="2021-07" db="EMBL/GenBank/DDBJ databases">
        <title>Paraburkholderia edwinii protects Aspergillus sp. from phenazines by acting as a toxin sponge.</title>
        <authorList>
            <person name="Dahlstrom K.M."/>
            <person name="Newman D.K."/>
        </authorList>
    </citation>
    <scope>NUCLEOTIDE SEQUENCE [LARGE SCALE GENOMIC DNA]</scope>
    <source>
        <strain evidence="1 2">Pe01</strain>
    </source>
</reference>
<dbReference type="EMBL" id="CP080096">
    <property type="protein sequence ID" value="QYD73459.1"/>
    <property type="molecule type" value="Genomic_DNA"/>
</dbReference>
<dbReference type="SUPFAM" id="SSF54427">
    <property type="entry name" value="NTF2-like"/>
    <property type="match status" value="1"/>
</dbReference>
<evidence type="ECO:0000313" key="2">
    <source>
        <dbReference type="Proteomes" id="UP000826462"/>
    </source>
</evidence>
<dbReference type="Gene3D" id="3.10.450.50">
    <property type="match status" value="1"/>
</dbReference>
<keyword evidence="2" id="KW-1185">Reference proteome</keyword>
<sequence length="132" mass="14717">MSELNRPDVVAQVTAAFDAYERALVDNDIATMNALFWSTPQTVRYGIAEVQHGGEAIQRWRETCEPVPRSRRLHRTVVTTYGNDHATVSTEFTSDATPLLGRQMQTWVRFDTGGAFGGWTIVAAHVSLIDVH</sequence>
<proteinExistence type="predicted"/>
<protein>
    <submittedName>
        <fullName evidence="1">Oxalurate catabolism protein HpxZ</fullName>
    </submittedName>
</protein>
<gene>
    <name evidence="1" type="primary">hpxZ</name>
    <name evidence="1" type="ORF">KZJ38_27940</name>
</gene>